<feature type="region of interest" description="Disordered" evidence="3">
    <location>
        <begin position="540"/>
        <end position="587"/>
    </location>
</feature>
<dbReference type="Gene3D" id="3.90.70.10">
    <property type="entry name" value="Cysteine proteinases"/>
    <property type="match status" value="1"/>
</dbReference>
<feature type="compositionally biased region" description="Low complexity" evidence="3">
    <location>
        <begin position="16"/>
        <end position="32"/>
    </location>
</feature>
<dbReference type="EC" id="3.4.19.12" evidence="2"/>
<dbReference type="GO" id="GO:0005829">
    <property type="term" value="C:cytosol"/>
    <property type="evidence" value="ECO:0007669"/>
    <property type="project" value="TreeGrafter"/>
</dbReference>
<gene>
    <name evidence="5" type="ORF">CMV_002385</name>
</gene>
<dbReference type="GO" id="GO:0004843">
    <property type="term" value="F:cysteine-type deubiquitinase activity"/>
    <property type="evidence" value="ECO:0007669"/>
    <property type="project" value="UniProtKB-UniRule"/>
</dbReference>
<feature type="region of interest" description="Disordered" evidence="3">
    <location>
        <begin position="1"/>
        <end position="93"/>
    </location>
</feature>
<dbReference type="InterPro" id="IPR001394">
    <property type="entry name" value="Peptidase_C19_UCH"/>
</dbReference>
<keyword evidence="2" id="KW-0788">Thiol protease</keyword>
<feature type="region of interest" description="Disordered" evidence="3">
    <location>
        <begin position="748"/>
        <end position="777"/>
    </location>
</feature>
<dbReference type="AlphaFoldDB" id="A0A8J4W3Q4"/>
<dbReference type="GO" id="GO:0005634">
    <property type="term" value="C:nucleus"/>
    <property type="evidence" value="ECO:0007669"/>
    <property type="project" value="TreeGrafter"/>
</dbReference>
<dbReference type="CDD" id="cd02661">
    <property type="entry name" value="Peptidase_C19E"/>
    <property type="match status" value="1"/>
</dbReference>
<dbReference type="Pfam" id="PF00443">
    <property type="entry name" value="UCH"/>
    <property type="match status" value="1"/>
</dbReference>
<dbReference type="Proteomes" id="UP000737018">
    <property type="component" value="Unassembled WGS sequence"/>
</dbReference>
<evidence type="ECO:0000313" key="6">
    <source>
        <dbReference type="Proteomes" id="UP000737018"/>
    </source>
</evidence>
<accession>A0A8J4W3Q4</accession>
<dbReference type="PANTHER" id="PTHR24006">
    <property type="entry name" value="UBIQUITIN CARBOXYL-TERMINAL HYDROLASE"/>
    <property type="match status" value="1"/>
</dbReference>
<keyword evidence="2" id="KW-0833">Ubl conjugation pathway</keyword>
<keyword evidence="2" id="KW-0378">Hydrolase</keyword>
<proteinExistence type="inferred from homology"/>
<dbReference type="InterPro" id="IPR028889">
    <property type="entry name" value="USP"/>
</dbReference>
<dbReference type="GO" id="GO:0006508">
    <property type="term" value="P:proteolysis"/>
    <property type="evidence" value="ECO:0007669"/>
    <property type="project" value="UniProtKB-KW"/>
</dbReference>
<keyword evidence="6" id="KW-1185">Reference proteome</keyword>
<evidence type="ECO:0000256" key="1">
    <source>
        <dbReference type="ARBA" id="ARBA00009085"/>
    </source>
</evidence>
<sequence>MSETLLASLGSDFQQSDPSPASTSSGSSSSSSLFQRKIEFHPARKPFKGFSNNGGGAADFRLETLNPGGGGSDQRRSGSGQLGSQGKRGDGSEFLENGLDPELSFGITVRKIGAGLQNLGNTCFLNSVLQCLTYTEPLAAYLQSSKHQNSCHIAGFCVLCAIQKHVSCALQSTGRILAPNDFVRNLQCISRNFRKARQEDAHEYMVNLLESMHKCCLPSGVPSESPGAYEKSLVHKIFGGRLRSQVKCLQCSYCSNKFDPFLDLSLEIVQADSVHKALANFTAAEQLDGGERQYQCQQCKQKVRALKQLTVHKAPYVLAIHLKRFHSHDPGQKIKKKVHFGPTIDLKPFVSGSYEGDLKYTLYGVLVHDGWNTHYGHYTCFVRTSNGFWYYLNDNQVSPASERRVLEQQAYMLFYVRDRRNIVPRKPPTDVAQKENLKANANGNRTSSTFNHVLKEAVQNGPVEKRLSSASPATVTRKDASNVVPSTVPIMKEVSLQKDNCLIKTERVVLKKDSVSENFSKVPLSNNPPEGLPVSKPNPIEALSQPAPSCNGDVPNFENTPKKKINDYNEKGKSKKDSSVSVATSPNFNDVQSLSTAKNVTDETSQKINLVSHIVPSDDLNDKTLKEMVPVGHTPNGSTVGTSLVEAAGGRVQKVELNESVKLSSLSIETNGLHTEAHNCKLHKKLKKKHLKCKVASMQLHSHFLFRASLSLQKKKKHKRNKRRILNTKNLSRERLLERDCISADLGPSTSESVGTSSLHLSHPLRKGTRTTSEKRANDVAAKGYINSNGDCSMDVKIDGEFRHRIDESGTVLATDKQLDKNSGSSSTLVANQWEAVRSDELKDSKREVMQNGLMSMLTRGLEETVVSHWDGIELPPCPIATSNDMESTSIGYVLDEWDEEYDRGKRKKVRQSQHSFGGINPFQAIATKKTQFKKAKVDRSSAGNQPFRI</sequence>
<feature type="compositionally biased region" description="Polar residues" evidence="3">
    <location>
        <begin position="748"/>
        <end position="760"/>
    </location>
</feature>
<evidence type="ECO:0000256" key="3">
    <source>
        <dbReference type="SAM" id="MobiDB-lite"/>
    </source>
</evidence>
<dbReference type="EMBL" id="JRKL02000170">
    <property type="protein sequence ID" value="KAF3974264.1"/>
    <property type="molecule type" value="Genomic_DNA"/>
</dbReference>
<evidence type="ECO:0000313" key="5">
    <source>
        <dbReference type="EMBL" id="KAF3974264.1"/>
    </source>
</evidence>
<dbReference type="InterPro" id="IPR050164">
    <property type="entry name" value="Peptidase_C19"/>
</dbReference>
<protein>
    <recommendedName>
        <fullName evidence="2">Ubiquitin carboxyl-terminal hydrolase</fullName>
        <ecNumber evidence="2">3.4.19.12</ecNumber>
    </recommendedName>
</protein>
<dbReference type="InterPro" id="IPR018200">
    <property type="entry name" value="USP_CS"/>
</dbReference>
<dbReference type="OrthoDB" id="420187at2759"/>
<feature type="compositionally biased region" description="Polar residues" evidence="3">
    <location>
        <begin position="1"/>
        <end position="15"/>
    </location>
</feature>
<comment type="caution">
    <text evidence="5">The sequence shown here is derived from an EMBL/GenBank/DDBJ whole genome shotgun (WGS) entry which is preliminary data.</text>
</comment>
<dbReference type="SUPFAM" id="SSF54001">
    <property type="entry name" value="Cysteine proteinases"/>
    <property type="match status" value="1"/>
</dbReference>
<feature type="compositionally biased region" description="Basic and acidic residues" evidence="3">
    <location>
        <begin position="560"/>
        <end position="578"/>
    </location>
</feature>
<evidence type="ECO:0000259" key="4">
    <source>
        <dbReference type="PROSITE" id="PS50235"/>
    </source>
</evidence>
<dbReference type="PROSITE" id="PS00973">
    <property type="entry name" value="USP_2"/>
    <property type="match status" value="1"/>
</dbReference>
<feature type="domain" description="USP" evidence="4">
    <location>
        <begin position="114"/>
        <end position="418"/>
    </location>
</feature>
<dbReference type="PANTHER" id="PTHR24006:SF663">
    <property type="entry name" value="UBIQUITIN CARBOXYL-TERMINAL HYDROLASE 23"/>
    <property type="match status" value="1"/>
</dbReference>
<keyword evidence="2" id="KW-0645">Protease</keyword>
<organism evidence="5 6">
    <name type="scientific">Castanea mollissima</name>
    <name type="common">Chinese chestnut</name>
    <dbReference type="NCBI Taxonomy" id="60419"/>
    <lineage>
        <taxon>Eukaryota</taxon>
        <taxon>Viridiplantae</taxon>
        <taxon>Streptophyta</taxon>
        <taxon>Embryophyta</taxon>
        <taxon>Tracheophyta</taxon>
        <taxon>Spermatophyta</taxon>
        <taxon>Magnoliopsida</taxon>
        <taxon>eudicotyledons</taxon>
        <taxon>Gunneridae</taxon>
        <taxon>Pentapetalae</taxon>
        <taxon>rosids</taxon>
        <taxon>fabids</taxon>
        <taxon>Fagales</taxon>
        <taxon>Fagaceae</taxon>
        <taxon>Castanea</taxon>
    </lineage>
</organism>
<evidence type="ECO:0000256" key="2">
    <source>
        <dbReference type="RuleBase" id="RU366025"/>
    </source>
</evidence>
<comment type="function">
    <text evidence="2">Recognizes and hydrolyzes the peptide bond at the C-terminal Gly of ubiquitin. Involved in the processing of poly-ubiquitin precursors as well as that of ubiquitinated proteins.</text>
</comment>
<comment type="catalytic activity">
    <reaction evidence="2">
        <text>Thiol-dependent hydrolysis of ester, thioester, amide, peptide and isopeptide bonds formed by the C-terminal Gly of ubiquitin (a 76-residue protein attached to proteins as an intracellular targeting signal).</text>
        <dbReference type="EC" id="3.4.19.12"/>
    </reaction>
</comment>
<dbReference type="PROSITE" id="PS00972">
    <property type="entry name" value="USP_1"/>
    <property type="match status" value="1"/>
</dbReference>
<dbReference type="FunFam" id="3.90.70.10:FF:000078">
    <property type="entry name" value="Ubiquitin carboxyl-terminal hydrolase 23"/>
    <property type="match status" value="1"/>
</dbReference>
<dbReference type="GO" id="GO:0016579">
    <property type="term" value="P:protein deubiquitination"/>
    <property type="evidence" value="ECO:0007669"/>
    <property type="project" value="InterPro"/>
</dbReference>
<comment type="similarity">
    <text evidence="1 2">Belongs to the peptidase C19 family.</text>
</comment>
<dbReference type="PROSITE" id="PS50235">
    <property type="entry name" value="USP_3"/>
    <property type="match status" value="1"/>
</dbReference>
<name>A0A8J4W3Q4_9ROSI</name>
<dbReference type="InterPro" id="IPR038765">
    <property type="entry name" value="Papain-like_cys_pep_sf"/>
</dbReference>
<reference evidence="5" key="1">
    <citation type="submission" date="2020-03" db="EMBL/GenBank/DDBJ databases">
        <title>Castanea mollissima Vanexum genome sequencing.</title>
        <authorList>
            <person name="Staton M."/>
        </authorList>
    </citation>
    <scope>NUCLEOTIDE SEQUENCE</scope>
    <source>
        <tissue evidence="5">Leaf</tissue>
    </source>
</reference>